<comment type="caution">
    <text evidence="8">The sequence shown here is derived from an EMBL/GenBank/DDBJ whole genome shotgun (WGS) entry which is preliminary data.</text>
</comment>
<feature type="transmembrane region" description="Helical" evidence="7">
    <location>
        <begin position="21"/>
        <end position="45"/>
    </location>
</feature>
<comment type="subcellular location">
    <subcellularLocation>
        <location evidence="1">Cell membrane</location>
        <topology evidence="1">Multi-pass membrane protein</topology>
    </subcellularLocation>
</comment>
<dbReference type="Gene3D" id="1.20.1250.20">
    <property type="entry name" value="MFS general substrate transporter like domains"/>
    <property type="match status" value="1"/>
</dbReference>
<feature type="transmembrane region" description="Helical" evidence="7">
    <location>
        <begin position="230"/>
        <end position="252"/>
    </location>
</feature>
<reference evidence="8 9" key="1">
    <citation type="submission" date="2022-03" db="EMBL/GenBank/DDBJ databases">
        <title>Sinomonas sp. isolated from a soil.</title>
        <authorList>
            <person name="Han J."/>
            <person name="Kim D.-U."/>
        </authorList>
    </citation>
    <scope>NUCLEOTIDE SEQUENCE [LARGE SCALE GENOMIC DNA]</scope>
    <source>
        <strain evidence="8 9">5-5</strain>
    </source>
</reference>
<evidence type="ECO:0000256" key="7">
    <source>
        <dbReference type="SAM" id="Phobius"/>
    </source>
</evidence>
<feature type="transmembrane region" description="Helical" evidence="7">
    <location>
        <begin position="157"/>
        <end position="178"/>
    </location>
</feature>
<evidence type="ECO:0000256" key="4">
    <source>
        <dbReference type="ARBA" id="ARBA00022989"/>
    </source>
</evidence>
<dbReference type="PANTHER" id="PTHR23513">
    <property type="entry name" value="INTEGRAL MEMBRANE EFFLUX PROTEIN-RELATED"/>
    <property type="match status" value="1"/>
</dbReference>
<evidence type="ECO:0000256" key="1">
    <source>
        <dbReference type="ARBA" id="ARBA00004651"/>
    </source>
</evidence>
<proteinExistence type="predicted"/>
<gene>
    <name evidence="8" type="ORF">L0M17_12260</name>
</gene>
<dbReference type="SUPFAM" id="SSF103473">
    <property type="entry name" value="MFS general substrate transporter"/>
    <property type="match status" value="1"/>
</dbReference>
<dbReference type="InterPro" id="IPR011701">
    <property type="entry name" value="MFS"/>
</dbReference>
<keyword evidence="9" id="KW-1185">Reference proteome</keyword>
<evidence type="ECO:0000313" key="8">
    <source>
        <dbReference type="EMBL" id="MCH6470738.1"/>
    </source>
</evidence>
<feature type="transmembrane region" description="Helical" evidence="7">
    <location>
        <begin position="381"/>
        <end position="403"/>
    </location>
</feature>
<organism evidence="8 9">
    <name type="scientific">Sinomonas terrae</name>
    <dbReference type="NCBI Taxonomy" id="2908838"/>
    <lineage>
        <taxon>Bacteria</taxon>
        <taxon>Bacillati</taxon>
        <taxon>Actinomycetota</taxon>
        <taxon>Actinomycetes</taxon>
        <taxon>Micrococcales</taxon>
        <taxon>Micrococcaceae</taxon>
        <taxon>Sinomonas</taxon>
    </lineage>
</organism>
<keyword evidence="4 7" id="KW-1133">Transmembrane helix</keyword>
<evidence type="ECO:0000256" key="2">
    <source>
        <dbReference type="ARBA" id="ARBA00022475"/>
    </source>
</evidence>
<feature type="transmembrane region" description="Helical" evidence="7">
    <location>
        <begin position="83"/>
        <end position="104"/>
    </location>
</feature>
<evidence type="ECO:0000256" key="3">
    <source>
        <dbReference type="ARBA" id="ARBA00022692"/>
    </source>
</evidence>
<dbReference type="EMBL" id="JAKZBV010000001">
    <property type="protein sequence ID" value="MCH6470738.1"/>
    <property type="molecule type" value="Genomic_DNA"/>
</dbReference>
<dbReference type="Proteomes" id="UP001202922">
    <property type="component" value="Unassembled WGS sequence"/>
</dbReference>
<feature type="transmembrane region" description="Helical" evidence="7">
    <location>
        <begin position="295"/>
        <end position="313"/>
    </location>
</feature>
<feature type="region of interest" description="Disordered" evidence="6">
    <location>
        <begin position="408"/>
        <end position="437"/>
    </location>
</feature>
<name>A0ABS9U265_9MICC</name>
<evidence type="ECO:0000256" key="5">
    <source>
        <dbReference type="ARBA" id="ARBA00023136"/>
    </source>
</evidence>
<dbReference type="InterPro" id="IPR036259">
    <property type="entry name" value="MFS_trans_sf"/>
</dbReference>
<feature type="transmembrane region" description="Helical" evidence="7">
    <location>
        <begin position="353"/>
        <end position="375"/>
    </location>
</feature>
<feature type="transmembrane region" description="Helical" evidence="7">
    <location>
        <begin position="184"/>
        <end position="201"/>
    </location>
</feature>
<accession>A0ABS9U265</accession>
<sequence length="437" mass="43760">MREHGAPRSTIELIFHPEFGSALAGKVVLVTGFWAQTMLFVVLTYERTGSAAWVGAVTAAQLLPQLCLALLSGSMADKRGPQLPIVSGGICSGLGCIGLALWIGIPQTANAVPVQIPLLTASAVSGIGIALASSAMQAVPPRLSAPSERARAMSLNFLPTALARTLGPIAGAGLASALGSVPTLAIVGGACLGAAVIFLFIRRLGSPGSDTAHEHRLGGVVRYLRADRPLLAVLSGVAVIGVGSESAITLAPPLANVLGIGAPGAGWVTGAFGVGGLVGVVGFRVCSRYCRPGTAGCLAMFLLGASMTAIGIAPSLPFATAMLVVAGASMVTGITAFSIIVQQRSPAAFLGRVMAVWIMAFSGIRPLAGLALGFASDHASTLTAVIGAGILTVGGTLGVRWGLGEQRRSPAELSQGGGAPTLTSSGRGPHSGPSLDE</sequence>
<feature type="transmembrane region" description="Helical" evidence="7">
    <location>
        <begin position="51"/>
        <end position="71"/>
    </location>
</feature>
<evidence type="ECO:0000256" key="6">
    <source>
        <dbReference type="SAM" id="MobiDB-lite"/>
    </source>
</evidence>
<feature type="transmembrane region" description="Helical" evidence="7">
    <location>
        <begin position="264"/>
        <end position="283"/>
    </location>
</feature>
<protein>
    <submittedName>
        <fullName evidence="8">MFS transporter</fullName>
    </submittedName>
</protein>
<keyword evidence="5 7" id="KW-0472">Membrane</keyword>
<dbReference type="PANTHER" id="PTHR23513:SF11">
    <property type="entry name" value="STAPHYLOFERRIN A TRANSPORTER"/>
    <property type="match status" value="1"/>
</dbReference>
<feature type="transmembrane region" description="Helical" evidence="7">
    <location>
        <begin position="116"/>
        <end position="136"/>
    </location>
</feature>
<dbReference type="Pfam" id="PF07690">
    <property type="entry name" value="MFS_1"/>
    <property type="match status" value="1"/>
</dbReference>
<feature type="transmembrane region" description="Helical" evidence="7">
    <location>
        <begin position="319"/>
        <end position="341"/>
    </location>
</feature>
<dbReference type="RefSeq" id="WP_241054254.1">
    <property type="nucleotide sequence ID" value="NZ_JAKZBV010000001.1"/>
</dbReference>
<evidence type="ECO:0000313" key="9">
    <source>
        <dbReference type="Proteomes" id="UP001202922"/>
    </source>
</evidence>
<keyword evidence="3 7" id="KW-0812">Transmembrane</keyword>
<keyword evidence="2" id="KW-1003">Cell membrane</keyword>
<dbReference type="CDD" id="cd06173">
    <property type="entry name" value="MFS_MefA_like"/>
    <property type="match status" value="1"/>
</dbReference>